<dbReference type="EMBL" id="JADYXP020000005">
    <property type="protein sequence ID" value="KAL0124267.1"/>
    <property type="molecule type" value="Genomic_DNA"/>
</dbReference>
<proteinExistence type="predicted"/>
<name>A0AAW2GCS0_9HYME</name>
<evidence type="ECO:0000313" key="2">
    <source>
        <dbReference type="Proteomes" id="UP001430953"/>
    </source>
</evidence>
<comment type="caution">
    <text evidence="1">The sequence shown here is derived from an EMBL/GenBank/DDBJ whole genome shotgun (WGS) entry which is preliminary data.</text>
</comment>
<sequence length="154" mass="17769">MQPVALIKFNIDNVAVDKTKRCRTDTREGHMLFVEIQLVTIGATGGPRVIMTTWSLCTPKSYRLPFRQLRRSSTRLTIVIQNRPASRLISISFTGSFGLSFTGHRLPGDLDLRRKLLKRLGFQWKFPHCAVPRPRRRTPIDRSIYHCNRKHATV</sequence>
<reference evidence="1 2" key="1">
    <citation type="submission" date="2023-03" db="EMBL/GenBank/DDBJ databases">
        <title>High recombination rates correlate with genetic variation in Cardiocondyla obscurior ants.</title>
        <authorList>
            <person name="Errbii M."/>
        </authorList>
    </citation>
    <scope>NUCLEOTIDE SEQUENCE [LARGE SCALE GENOMIC DNA]</scope>
    <source>
        <strain evidence="1">Alpha-2009</strain>
        <tissue evidence="1">Whole body</tissue>
    </source>
</reference>
<keyword evidence="2" id="KW-1185">Reference proteome</keyword>
<organism evidence="1 2">
    <name type="scientific">Cardiocondyla obscurior</name>
    <dbReference type="NCBI Taxonomy" id="286306"/>
    <lineage>
        <taxon>Eukaryota</taxon>
        <taxon>Metazoa</taxon>
        <taxon>Ecdysozoa</taxon>
        <taxon>Arthropoda</taxon>
        <taxon>Hexapoda</taxon>
        <taxon>Insecta</taxon>
        <taxon>Pterygota</taxon>
        <taxon>Neoptera</taxon>
        <taxon>Endopterygota</taxon>
        <taxon>Hymenoptera</taxon>
        <taxon>Apocrita</taxon>
        <taxon>Aculeata</taxon>
        <taxon>Formicoidea</taxon>
        <taxon>Formicidae</taxon>
        <taxon>Myrmicinae</taxon>
        <taxon>Cardiocondyla</taxon>
    </lineage>
</organism>
<accession>A0AAW2GCS0</accession>
<protein>
    <submittedName>
        <fullName evidence="1">Uncharacterized protein</fullName>
    </submittedName>
</protein>
<dbReference type="AlphaFoldDB" id="A0AAW2GCS0"/>
<evidence type="ECO:0000313" key="1">
    <source>
        <dbReference type="EMBL" id="KAL0124267.1"/>
    </source>
</evidence>
<dbReference type="Proteomes" id="UP001430953">
    <property type="component" value="Unassembled WGS sequence"/>
</dbReference>
<gene>
    <name evidence="1" type="ORF">PUN28_006252</name>
</gene>